<keyword evidence="3" id="KW-1185">Reference proteome</keyword>
<dbReference type="OrthoDB" id="7436381at2759"/>
<protein>
    <submittedName>
        <fullName evidence="2">(apollo) hypothetical protein</fullName>
    </submittedName>
</protein>
<accession>A0A8S3WXK7</accession>
<evidence type="ECO:0000313" key="3">
    <source>
        <dbReference type="Proteomes" id="UP000691718"/>
    </source>
</evidence>
<sequence>MSKKVLDLEKGNSYLTEKVKALENTTKDQQFCSRSSTIEIRNIPIKDNETLDDLVSVVTGIGKIIDENITRADLRDLRRVPGKQGVPKPILAEFTNVNVKRSFISNTRNFNKKSKNKHDKLNTELIGISGTRMPIYVSEFLPLQMKKLLFRTQEFAKANGYKYYWTSNGIVYLGKKEGDKQIIVKSEQTLIDLQKTV</sequence>
<dbReference type="InterPro" id="IPR057251">
    <property type="entry name" value="FP_C"/>
</dbReference>
<organism evidence="2 3">
    <name type="scientific">Parnassius apollo</name>
    <name type="common">Apollo butterfly</name>
    <name type="synonym">Papilio apollo</name>
    <dbReference type="NCBI Taxonomy" id="110799"/>
    <lineage>
        <taxon>Eukaryota</taxon>
        <taxon>Metazoa</taxon>
        <taxon>Ecdysozoa</taxon>
        <taxon>Arthropoda</taxon>
        <taxon>Hexapoda</taxon>
        <taxon>Insecta</taxon>
        <taxon>Pterygota</taxon>
        <taxon>Neoptera</taxon>
        <taxon>Endopterygota</taxon>
        <taxon>Lepidoptera</taxon>
        <taxon>Glossata</taxon>
        <taxon>Ditrysia</taxon>
        <taxon>Papilionoidea</taxon>
        <taxon>Papilionidae</taxon>
        <taxon>Parnassiinae</taxon>
        <taxon>Parnassini</taxon>
        <taxon>Parnassius</taxon>
        <taxon>Parnassius</taxon>
    </lineage>
</organism>
<dbReference type="EMBL" id="CAJQZP010000816">
    <property type="protein sequence ID" value="CAG4986764.1"/>
    <property type="molecule type" value="Genomic_DNA"/>
</dbReference>
<feature type="domain" description="FP protein C-terminal" evidence="1">
    <location>
        <begin position="144"/>
        <end position="191"/>
    </location>
</feature>
<proteinExistence type="predicted"/>
<evidence type="ECO:0000313" key="2">
    <source>
        <dbReference type="EMBL" id="CAG4986764.1"/>
    </source>
</evidence>
<reference evidence="2" key="1">
    <citation type="submission" date="2021-04" db="EMBL/GenBank/DDBJ databases">
        <authorList>
            <person name="Tunstrom K."/>
        </authorList>
    </citation>
    <scope>NUCLEOTIDE SEQUENCE</scope>
</reference>
<gene>
    <name evidence="2" type="ORF">PAPOLLO_LOCUS11316</name>
</gene>
<evidence type="ECO:0000259" key="1">
    <source>
        <dbReference type="Pfam" id="PF25298"/>
    </source>
</evidence>
<dbReference type="AlphaFoldDB" id="A0A8S3WXK7"/>
<comment type="caution">
    <text evidence="2">The sequence shown here is derived from an EMBL/GenBank/DDBJ whole genome shotgun (WGS) entry which is preliminary data.</text>
</comment>
<name>A0A8S3WXK7_PARAO</name>
<dbReference type="Proteomes" id="UP000691718">
    <property type="component" value="Unassembled WGS sequence"/>
</dbReference>
<dbReference type="Pfam" id="PF25298">
    <property type="entry name" value="Baculo_FP_2nd"/>
    <property type="match status" value="1"/>
</dbReference>